<evidence type="ECO:0000259" key="3">
    <source>
        <dbReference type="Pfam" id="PF08977"/>
    </source>
</evidence>
<evidence type="ECO:0000259" key="2">
    <source>
        <dbReference type="Pfam" id="PF08955"/>
    </source>
</evidence>
<dbReference type="InterPro" id="IPR038117">
    <property type="entry name" value="BofC_C_sf"/>
</dbReference>
<dbReference type="InterPro" id="IPR015050">
    <property type="entry name" value="BofC_C"/>
</dbReference>
<dbReference type="Gene3D" id="3.10.20.420">
    <property type="entry name" value="Bypass-of-forespore C, N-terminal domain"/>
    <property type="match status" value="1"/>
</dbReference>
<accession>A0ABR8QJK0</accession>
<gene>
    <name evidence="4" type="ORF">H9655_01560</name>
</gene>
<dbReference type="Gene3D" id="3.30.70.1740">
    <property type="entry name" value="Bypass-of-forespore C, C-terminal domain"/>
    <property type="match status" value="1"/>
</dbReference>
<dbReference type="InterPro" id="IPR038118">
    <property type="entry name" value="BOFC_N_sf"/>
</dbReference>
<protein>
    <submittedName>
        <fullName evidence="4">Intercompartmental signaling factor BofC</fullName>
    </submittedName>
</protein>
<sequence length="173" mass="19908">MKKLSATTLIILLITFPFSIHNNSVQAVSNGKESLTNTEIEPEQIDIILEREYIDGEISQERVRETIWSFEDLWAKYDEWQLMDMKKGEMVFRQQVNDISPLLKANGYFGISEDGVLTIFNGKPRKAQIIQSFFSIDLGKLESKKCEQLKQGIPIKSKNDYMEVLKSFSGYSL</sequence>
<proteinExistence type="predicted"/>
<dbReference type="InterPro" id="IPR015071">
    <property type="entry name" value="BOFC_N"/>
</dbReference>
<organism evidence="4 5">
    <name type="scientific">Cytobacillus stercorigallinarum</name>
    <dbReference type="NCBI Taxonomy" id="2762240"/>
    <lineage>
        <taxon>Bacteria</taxon>
        <taxon>Bacillati</taxon>
        <taxon>Bacillota</taxon>
        <taxon>Bacilli</taxon>
        <taxon>Bacillales</taxon>
        <taxon>Bacillaceae</taxon>
        <taxon>Cytobacillus</taxon>
    </lineage>
</organism>
<dbReference type="Pfam" id="PF08955">
    <property type="entry name" value="BofC_C"/>
    <property type="match status" value="1"/>
</dbReference>
<dbReference type="Proteomes" id="UP000657931">
    <property type="component" value="Unassembled WGS sequence"/>
</dbReference>
<dbReference type="Pfam" id="PF08977">
    <property type="entry name" value="BOFC_N"/>
    <property type="match status" value="1"/>
</dbReference>
<name>A0ABR8QJK0_9BACI</name>
<keyword evidence="5" id="KW-1185">Reference proteome</keyword>
<feature type="domain" description="Bypass of forespore C C-terminal" evidence="2">
    <location>
        <begin position="97"/>
        <end position="168"/>
    </location>
</feature>
<feature type="domain" description="Bypass-of-forespore C N-terminal" evidence="3">
    <location>
        <begin position="45"/>
        <end position="95"/>
    </location>
</feature>
<dbReference type="RefSeq" id="WP_191810242.1">
    <property type="nucleotide sequence ID" value="NZ_JACSQT010000001.1"/>
</dbReference>
<evidence type="ECO:0000313" key="4">
    <source>
        <dbReference type="EMBL" id="MBD7935702.1"/>
    </source>
</evidence>
<feature type="signal peptide" evidence="1">
    <location>
        <begin position="1"/>
        <end position="27"/>
    </location>
</feature>
<keyword evidence="1" id="KW-0732">Signal</keyword>
<evidence type="ECO:0000256" key="1">
    <source>
        <dbReference type="SAM" id="SignalP"/>
    </source>
</evidence>
<evidence type="ECO:0000313" key="5">
    <source>
        <dbReference type="Proteomes" id="UP000657931"/>
    </source>
</evidence>
<reference evidence="4 5" key="1">
    <citation type="submission" date="2020-08" db="EMBL/GenBank/DDBJ databases">
        <title>A Genomic Blueprint of the Chicken Gut Microbiome.</title>
        <authorList>
            <person name="Gilroy R."/>
            <person name="Ravi A."/>
            <person name="Getino M."/>
            <person name="Pursley I."/>
            <person name="Horton D.L."/>
            <person name="Alikhan N.-F."/>
            <person name="Baker D."/>
            <person name="Gharbi K."/>
            <person name="Hall N."/>
            <person name="Watson M."/>
            <person name="Adriaenssens E.M."/>
            <person name="Foster-Nyarko E."/>
            <person name="Jarju S."/>
            <person name="Secka A."/>
            <person name="Antonio M."/>
            <person name="Oren A."/>
            <person name="Chaudhuri R."/>
            <person name="La Ragione R.M."/>
            <person name="Hildebrand F."/>
            <person name="Pallen M.J."/>
        </authorList>
    </citation>
    <scope>NUCLEOTIDE SEQUENCE [LARGE SCALE GENOMIC DNA]</scope>
    <source>
        <strain evidence="4 5">Sa5YUA1</strain>
    </source>
</reference>
<comment type="caution">
    <text evidence="4">The sequence shown here is derived from an EMBL/GenBank/DDBJ whole genome shotgun (WGS) entry which is preliminary data.</text>
</comment>
<dbReference type="EMBL" id="JACSQT010000001">
    <property type="protein sequence ID" value="MBD7935702.1"/>
    <property type="molecule type" value="Genomic_DNA"/>
</dbReference>
<feature type="chain" id="PRO_5045523835" evidence="1">
    <location>
        <begin position="28"/>
        <end position="173"/>
    </location>
</feature>